<dbReference type="SUPFAM" id="SSF51735">
    <property type="entry name" value="NAD(P)-binding Rossmann-fold domains"/>
    <property type="match status" value="1"/>
</dbReference>
<evidence type="ECO:0000256" key="1">
    <source>
        <dbReference type="ARBA" id="ARBA00006484"/>
    </source>
</evidence>
<sequence length="264" mass="27468">MTAPDQHDAPLGAAPLRGRTALVTGGATGIGAAICRALAAGGADIAIAHHDQPARANQVLADVRRAGRHALALSADLTEPDAAERLHAAAARELGTVDILVNCAGAYPRIAWNRLDAAAWDQAIAVNLTLHYRMCHAVTPTMTEHRWGRIINIGSITARTGRRGLVAYAAAKAGLHGMTRSLARELGAHGITVNTVVPGAIQVPAENLLPAHDRVPPADQVQRQCVPRRGQPEDVAAAAAFLADPAAGFITGQTLHVDGGQLLH</sequence>
<evidence type="ECO:0000256" key="2">
    <source>
        <dbReference type="ARBA" id="ARBA00023002"/>
    </source>
</evidence>
<dbReference type="Pfam" id="PF13561">
    <property type="entry name" value="adh_short_C2"/>
    <property type="match status" value="1"/>
</dbReference>
<dbReference type="InterPro" id="IPR036291">
    <property type="entry name" value="NAD(P)-bd_dom_sf"/>
</dbReference>
<evidence type="ECO:0000313" key="4">
    <source>
        <dbReference type="Proteomes" id="UP000431901"/>
    </source>
</evidence>
<reference evidence="3 4" key="1">
    <citation type="submission" date="2019-12" db="EMBL/GenBank/DDBJ databases">
        <title>Nocardia macrotermitis sp. nov. and Nocardia aurantia sp. nov., isolated from the gut of the fungus growing-termite Macrotermes natalensis.</title>
        <authorList>
            <person name="Christine B."/>
            <person name="Rene B."/>
        </authorList>
    </citation>
    <scope>NUCLEOTIDE SEQUENCE [LARGE SCALE GENOMIC DNA]</scope>
    <source>
        <strain evidence="3 4">DSM 102126</strain>
    </source>
</reference>
<keyword evidence="2" id="KW-0560">Oxidoreductase</keyword>
<dbReference type="PRINTS" id="PR00080">
    <property type="entry name" value="SDRFAMILY"/>
</dbReference>
<dbReference type="FunFam" id="3.40.50.720:FF:000173">
    <property type="entry name" value="3-oxoacyl-[acyl-carrier protein] reductase"/>
    <property type="match status" value="1"/>
</dbReference>
<dbReference type="PRINTS" id="PR00081">
    <property type="entry name" value="GDHRDH"/>
</dbReference>
<dbReference type="PANTHER" id="PTHR43639:SF1">
    <property type="entry name" value="SHORT-CHAIN DEHYDROGENASE_REDUCTASE FAMILY PROTEIN"/>
    <property type="match status" value="1"/>
</dbReference>
<dbReference type="RefSeq" id="WP_161106544.1">
    <property type="nucleotide sequence ID" value="NZ_JBHLYI010000027.1"/>
</dbReference>
<organism evidence="3 4">
    <name type="scientific">Actinomadura rayongensis</name>
    <dbReference type="NCBI Taxonomy" id="1429076"/>
    <lineage>
        <taxon>Bacteria</taxon>
        <taxon>Bacillati</taxon>
        <taxon>Actinomycetota</taxon>
        <taxon>Actinomycetes</taxon>
        <taxon>Streptosporangiales</taxon>
        <taxon>Thermomonosporaceae</taxon>
        <taxon>Actinomadura</taxon>
    </lineage>
</organism>
<protein>
    <submittedName>
        <fullName evidence="3">SDR family oxidoreductase</fullName>
    </submittedName>
</protein>
<dbReference type="OrthoDB" id="517007at2"/>
<dbReference type="PANTHER" id="PTHR43639">
    <property type="entry name" value="OXIDOREDUCTASE, SHORT-CHAIN DEHYDROGENASE/REDUCTASE FAMILY (AFU_ORTHOLOGUE AFUA_5G02870)"/>
    <property type="match status" value="1"/>
</dbReference>
<name>A0A6I4WP26_9ACTN</name>
<proteinExistence type="inferred from homology"/>
<keyword evidence="4" id="KW-1185">Reference proteome</keyword>
<dbReference type="Proteomes" id="UP000431901">
    <property type="component" value="Unassembled WGS sequence"/>
</dbReference>
<dbReference type="Gene3D" id="3.40.50.720">
    <property type="entry name" value="NAD(P)-binding Rossmann-like Domain"/>
    <property type="match status" value="1"/>
</dbReference>
<dbReference type="PROSITE" id="PS00061">
    <property type="entry name" value="ADH_SHORT"/>
    <property type="match status" value="1"/>
</dbReference>
<comment type="caution">
    <text evidence="3">The sequence shown here is derived from an EMBL/GenBank/DDBJ whole genome shotgun (WGS) entry which is preliminary data.</text>
</comment>
<accession>A0A6I4WP26</accession>
<comment type="similarity">
    <text evidence="1">Belongs to the short-chain dehydrogenases/reductases (SDR) family.</text>
</comment>
<gene>
    <name evidence="3" type="ORF">GQ466_30490</name>
</gene>
<dbReference type="GO" id="GO:0016491">
    <property type="term" value="F:oxidoreductase activity"/>
    <property type="evidence" value="ECO:0007669"/>
    <property type="project" value="UniProtKB-KW"/>
</dbReference>
<evidence type="ECO:0000313" key="3">
    <source>
        <dbReference type="EMBL" id="MXQ68352.1"/>
    </source>
</evidence>
<dbReference type="InterPro" id="IPR002347">
    <property type="entry name" value="SDR_fam"/>
</dbReference>
<dbReference type="InterPro" id="IPR020904">
    <property type="entry name" value="Sc_DH/Rdtase_CS"/>
</dbReference>
<dbReference type="NCBIfam" id="NF009466">
    <property type="entry name" value="PRK12826.1-2"/>
    <property type="match status" value="1"/>
</dbReference>
<dbReference type="AlphaFoldDB" id="A0A6I4WP26"/>
<dbReference type="EMBL" id="WUTW01000014">
    <property type="protein sequence ID" value="MXQ68352.1"/>
    <property type="molecule type" value="Genomic_DNA"/>
</dbReference>